<evidence type="ECO:0000313" key="2">
    <source>
        <dbReference type="EMBL" id="QHN76951.1"/>
    </source>
</evidence>
<reference evidence="2 5" key="2">
    <citation type="submission" date="2020-01" db="EMBL/GenBank/DDBJ databases">
        <title>Genome sequence of Arachis hypogaea, cultivar Shitouqi.</title>
        <authorList>
            <person name="Zhuang W."/>
            <person name="Chen H."/>
            <person name="Varshney R."/>
            <person name="Wang D."/>
            <person name="Ming R."/>
        </authorList>
    </citation>
    <scope>NUCLEOTIDE SEQUENCE [LARGE SCALE GENOMIC DNA]</scope>
    <source>
        <tissue evidence="2">Young leaf</tissue>
    </source>
</reference>
<dbReference type="AlphaFoldDB" id="A0A444XHG6"/>
<evidence type="ECO:0000313" key="4">
    <source>
        <dbReference type="Proteomes" id="UP000289738"/>
    </source>
</evidence>
<reference evidence="3 4" key="1">
    <citation type="submission" date="2019-01" db="EMBL/GenBank/DDBJ databases">
        <title>Sequencing of cultivated peanut Arachis hypogaea provides insights into genome evolution and oil improvement.</title>
        <authorList>
            <person name="Chen X."/>
        </authorList>
    </citation>
    <scope>NUCLEOTIDE SEQUENCE [LARGE SCALE GENOMIC DNA]</scope>
    <source>
        <strain evidence="4">cv. Fuhuasheng</strain>
        <strain evidence="3">GDAAS-fuhuasheng2018</strain>
        <tissue evidence="3">Leaves</tissue>
    </source>
</reference>
<evidence type="ECO:0000256" key="1">
    <source>
        <dbReference type="SAM" id="MobiDB-lite"/>
    </source>
</evidence>
<dbReference type="Gramene" id="arahy.Tifrunner.gnm2.ann2.Ah19g168400.1">
    <property type="protein sequence ID" value="arahy.Tifrunner.gnm2.ann2.Ah19g168400.1-CDS"/>
    <property type="gene ID" value="arahy.Tifrunner.gnm2.ann2.Ah19g168400"/>
</dbReference>
<keyword evidence="2" id="KW-0378">Hydrolase</keyword>
<organism evidence="3 4">
    <name type="scientific">Arachis hypogaea</name>
    <name type="common">Peanut</name>
    <dbReference type="NCBI Taxonomy" id="3818"/>
    <lineage>
        <taxon>Eukaryota</taxon>
        <taxon>Viridiplantae</taxon>
        <taxon>Streptophyta</taxon>
        <taxon>Embryophyta</taxon>
        <taxon>Tracheophyta</taxon>
        <taxon>Spermatophyta</taxon>
        <taxon>Magnoliopsida</taxon>
        <taxon>eudicotyledons</taxon>
        <taxon>Gunneridae</taxon>
        <taxon>Pentapetalae</taxon>
        <taxon>rosids</taxon>
        <taxon>fabids</taxon>
        <taxon>Fabales</taxon>
        <taxon>Fabaceae</taxon>
        <taxon>Papilionoideae</taxon>
        <taxon>50 kb inversion clade</taxon>
        <taxon>dalbergioids sensu lato</taxon>
        <taxon>Dalbergieae</taxon>
        <taxon>Pterocarpus clade</taxon>
        <taxon>Arachis</taxon>
    </lineage>
</organism>
<dbReference type="Proteomes" id="UP000464620">
    <property type="component" value="Chromosome B09"/>
</dbReference>
<feature type="compositionally biased region" description="Basic and acidic residues" evidence="1">
    <location>
        <begin position="28"/>
        <end position="49"/>
    </location>
</feature>
<feature type="region of interest" description="Disordered" evidence="1">
    <location>
        <begin position="136"/>
        <end position="177"/>
    </location>
</feature>
<dbReference type="Gene3D" id="3.40.395.10">
    <property type="entry name" value="Adenoviral Proteinase, Chain A"/>
    <property type="match status" value="1"/>
</dbReference>
<dbReference type="OrthoDB" id="1434197at2759"/>
<protein>
    <submittedName>
        <fullName evidence="2">Ulp1 protease family, carboxy-terminal domain protein</fullName>
    </submittedName>
</protein>
<keyword evidence="2" id="KW-0645">Protease</keyword>
<dbReference type="SUPFAM" id="SSF54001">
    <property type="entry name" value="Cysteine proteinases"/>
    <property type="match status" value="1"/>
</dbReference>
<feature type="region of interest" description="Disordered" evidence="1">
    <location>
        <begin position="25"/>
        <end position="49"/>
    </location>
</feature>
<dbReference type="Proteomes" id="UP000289738">
    <property type="component" value="Chromosome B09"/>
</dbReference>
<keyword evidence="4" id="KW-1185">Reference proteome</keyword>
<dbReference type="EMBL" id="SDMP01000019">
    <property type="protein sequence ID" value="RYQ89241.1"/>
    <property type="molecule type" value="Genomic_DNA"/>
</dbReference>
<evidence type="ECO:0000313" key="5">
    <source>
        <dbReference type="Proteomes" id="UP000464620"/>
    </source>
</evidence>
<name>A0A444XHG6_ARAHY</name>
<dbReference type="GO" id="GO:0008233">
    <property type="term" value="F:peptidase activity"/>
    <property type="evidence" value="ECO:0007669"/>
    <property type="project" value="UniProtKB-KW"/>
</dbReference>
<accession>A0A444XHG6</accession>
<sequence length="399" mass="44656">MSDITGQTTMEELQSKMKTRVVHIGTSTDDHPVEQSAVERDGTEEGSKVSEGIDARLLNLLDRVEERLGQEDKVTGTVIKTHTEQIKKLTEVVVGHGKVLESLLRAQGIASHVAVKVGKDNVTKVSRRSFAVQKSELPAVTKSRGRSKKKDTKGEDTLSTRAKGKKHGVADTMTRKSSIPPLKRKLDFDDDEDDGCKINIIQQGHGTPFTYRTNMAMYMESVDMPSCLDLLFRPPLGMEFVGSELAVAAYIFGNGLSKKEILVPNEHCCGSRGVLHSLLPSEEVVDDVLNLVASRMTSSYLNEIGNRWWLPTTFAQFALNPTNHCPETLAFIKSKYMKKTNELVKIYVPLKKDRHWYLVVIDLLNEELVYLDSAKAESVTERKARLDQIRYVVISIRVK</sequence>
<proteinExistence type="predicted"/>
<dbReference type="GO" id="GO:0006508">
    <property type="term" value="P:proteolysis"/>
    <property type="evidence" value="ECO:0007669"/>
    <property type="project" value="UniProtKB-KW"/>
</dbReference>
<gene>
    <name evidence="3" type="ORF">Ahy_B09g095985</name>
    <name evidence="2" type="ORF">DS421_19g648430</name>
</gene>
<evidence type="ECO:0000313" key="3">
    <source>
        <dbReference type="EMBL" id="RYQ89241.1"/>
    </source>
</evidence>
<dbReference type="EMBL" id="CP031001">
    <property type="protein sequence ID" value="QHN76951.1"/>
    <property type="molecule type" value="Genomic_DNA"/>
</dbReference>
<dbReference type="InterPro" id="IPR038765">
    <property type="entry name" value="Papain-like_cys_pep_sf"/>
</dbReference>